<gene>
    <name evidence="2" type="ORF">B4N89_05770</name>
</gene>
<keyword evidence="3" id="KW-1185">Reference proteome</keyword>
<organism evidence="2 3">
    <name type="scientific">Embleya scabrispora</name>
    <dbReference type="NCBI Taxonomy" id="159449"/>
    <lineage>
        <taxon>Bacteria</taxon>
        <taxon>Bacillati</taxon>
        <taxon>Actinomycetota</taxon>
        <taxon>Actinomycetes</taxon>
        <taxon>Kitasatosporales</taxon>
        <taxon>Streptomycetaceae</taxon>
        <taxon>Embleya</taxon>
    </lineage>
</organism>
<dbReference type="PRINTS" id="PR00080">
    <property type="entry name" value="SDRFAMILY"/>
</dbReference>
<sequence>MGTRRFVVVSGAGSGIGRAIARRFAAQGDHVTVLGRRPGPIAAVAEEIGGVAVAVDLTDPHAVERARESLPERVDVLVNNAGQRLPALDEPDLAAVADHWRGMYDHVVLPTVLLTEALLPRIARPGGRIVSIGSTAGLRGNNAYGAAKAAVHAWNHTLAARVGPDGITANIVVPGYIADTEFAFDMVQDAAEHARRAEATLVKRIGRPDDIAAAVAFVASPEAGYMTGEFVNVSGGHVLGR</sequence>
<dbReference type="OrthoDB" id="3210335at2"/>
<protein>
    <submittedName>
        <fullName evidence="2">Oxidoreductase</fullName>
    </submittedName>
</protein>
<comment type="similarity">
    <text evidence="1">Belongs to the short-chain dehydrogenases/reductases (SDR) family.</text>
</comment>
<name>A0A1T3NUV4_9ACTN</name>
<dbReference type="Gene3D" id="3.40.50.720">
    <property type="entry name" value="NAD(P)-binding Rossmann-like Domain"/>
    <property type="match status" value="1"/>
</dbReference>
<proteinExistence type="inferred from homology"/>
<dbReference type="GO" id="GO:0016616">
    <property type="term" value="F:oxidoreductase activity, acting on the CH-OH group of donors, NAD or NADP as acceptor"/>
    <property type="evidence" value="ECO:0007669"/>
    <property type="project" value="TreeGrafter"/>
</dbReference>
<accession>A0A1T3NUV4</accession>
<evidence type="ECO:0000313" key="2">
    <source>
        <dbReference type="EMBL" id="OPC80525.1"/>
    </source>
</evidence>
<dbReference type="Pfam" id="PF13561">
    <property type="entry name" value="adh_short_C2"/>
    <property type="match status" value="1"/>
</dbReference>
<reference evidence="2 3" key="1">
    <citation type="submission" date="2017-03" db="EMBL/GenBank/DDBJ databases">
        <title>Draft genome sequence of Streptomyces scabrisporus NF3, endophyte isolated from Amphipterygium adstringens.</title>
        <authorList>
            <person name="Vazquez M."/>
            <person name="Ceapa C.D."/>
            <person name="Rodriguez Luna D."/>
            <person name="Sanchez Esquivel S."/>
        </authorList>
    </citation>
    <scope>NUCLEOTIDE SEQUENCE [LARGE SCALE GENOMIC DNA]</scope>
    <source>
        <strain evidence="2 3">NF3</strain>
    </source>
</reference>
<dbReference type="eggNOG" id="COG1028">
    <property type="taxonomic scope" value="Bacteria"/>
</dbReference>
<dbReference type="InterPro" id="IPR002347">
    <property type="entry name" value="SDR_fam"/>
</dbReference>
<dbReference type="PANTHER" id="PTHR42760:SF78">
    <property type="entry name" value="3-OXOACYL-[ACYL-CARRIER-PROTEIN] REDUCTASE [NADH]"/>
    <property type="match status" value="1"/>
</dbReference>
<dbReference type="PRINTS" id="PR00081">
    <property type="entry name" value="GDHRDH"/>
</dbReference>
<evidence type="ECO:0000256" key="1">
    <source>
        <dbReference type="ARBA" id="ARBA00006484"/>
    </source>
</evidence>
<dbReference type="InterPro" id="IPR020904">
    <property type="entry name" value="Sc_DH/Rdtase_CS"/>
</dbReference>
<dbReference type="PANTHER" id="PTHR42760">
    <property type="entry name" value="SHORT-CHAIN DEHYDROGENASES/REDUCTASES FAMILY MEMBER"/>
    <property type="match status" value="1"/>
</dbReference>
<dbReference type="CDD" id="cd05233">
    <property type="entry name" value="SDR_c"/>
    <property type="match status" value="1"/>
</dbReference>
<dbReference type="Proteomes" id="UP000190037">
    <property type="component" value="Unassembled WGS sequence"/>
</dbReference>
<dbReference type="EMBL" id="MWQN01000001">
    <property type="protein sequence ID" value="OPC80525.1"/>
    <property type="molecule type" value="Genomic_DNA"/>
</dbReference>
<dbReference type="SUPFAM" id="SSF51735">
    <property type="entry name" value="NAD(P)-binding Rossmann-fold domains"/>
    <property type="match status" value="1"/>
</dbReference>
<dbReference type="AlphaFoldDB" id="A0A1T3NUV4"/>
<dbReference type="InterPro" id="IPR036291">
    <property type="entry name" value="NAD(P)-bd_dom_sf"/>
</dbReference>
<dbReference type="RefSeq" id="WP_078974784.1">
    <property type="nucleotide sequence ID" value="NZ_MWQN01000001.1"/>
</dbReference>
<dbReference type="PROSITE" id="PS00061">
    <property type="entry name" value="ADH_SHORT"/>
    <property type="match status" value="1"/>
</dbReference>
<dbReference type="STRING" id="159449.B4N89_05770"/>
<evidence type="ECO:0000313" key="3">
    <source>
        <dbReference type="Proteomes" id="UP000190037"/>
    </source>
</evidence>
<comment type="caution">
    <text evidence="2">The sequence shown here is derived from an EMBL/GenBank/DDBJ whole genome shotgun (WGS) entry which is preliminary data.</text>
</comment>